<evidence type="ECO:0000256" key="1">
    <source>
        <dbReference type="ARBA" id="ARBA00023242"/>
    </source>
</evidence>
<dbReference type="Pfam" id="PF00172">
    <property type="entry name" value="Zn_clus"/>
    <property type="match status" value="1"/>
</dbReference>
<name>A0A9P5HLS4_9HYPO</name>
<dbReference type="InterPro" id="IPR036864">
    <property type="entry name" value="Zn2-C6_fun-type_DNA-bd_sf"/>
</dbReference>
<reference evidence="3" key="1">
    <citation type="submission" date="2020-03" db="EMBL/GenBank/DDBJ databases">
        <title>Draft Genome Sequence of Cylindrodendrum hubeiense.</title>
        <authorList>
            <person name="Buettner E."/>
            <person name="Kellner H."/>
        </authorList>
    </citation>
    <scope>NUCLEOTIDE SEQUENCE</scope>
    <source>
        <strain evidence="3">IHI 201604</strain>
    </source>
</reference>
<dbReference type="SMART" id="SM00066">
    <property type="entry name" value="GAL4"/>
    <property type="match status" value="1"/>
</dbReference>
<dbReference type="PANTHER" id="PTHR47784">
    <property type="entry name" value="STEROL UPTAKE CONTROL PROTEIN 2"/>
    <property type="match status" value="1"/>
</dbReference>
<dbReference type="Proteomes" id="UP000722485">
    <property type="component" value="Unassembled WGS sequence"/>
</dbReference>
<gene>
    <name evidence="3" type="ORF">G7Z17_g968</name>
</gene>
<dbReference type="GO" id="GO:0001228">
    <property type="term" value="F:DNA-binding transcription activator activity, RNA polymerase II-specific"/>
    <property type="evidence" value="ECO:0007669"/>
    <property type="project" value="TreeGrafter"/>
</dbReference>
<proteinExistence type="predicted"/>
<comment type="caution">
    <text evidence="3">The sequence shown here is derived from an EMBL/GenBank/DDBJ whole genome shotgun (WGS) entry which is preliminary data.</text>
</comment>
<dbReference type="Gene3D" id="4.10.240.10">
    <property type="entry name" value="Zn(2)-C6 fungal-type DNA-binding domain"/>
    <property type="match status" value="1"/>
</dbReference>
<dbReference type="PROSITE" id="PS50048">
    <property type="entry name" value="ZN2_CY6_FUNGAL_2"/>
    <property type="match status" value="1"/>
</dbReference>
<dbReference type="InterPro" id="IPR021858">
    <property type="entry name" value="Fun_TF"/>
</dbReference>
<accession>A0A9P5HLS4</accession>
<dbReference type="PROSITE" id="PS00463">
    <property type="entry name" value="ZN2_CY6_FUNGAL_1"/>
    <property type="match status" value="1"/>
</dbReference>
<organism evidence="3 4">
    <name type="scientific">Cylindrodendrum hubeiense</name>
    <dbReference type="NCBI Taxonomy" id="595255"/>
    <lineage>
        <taxon>Eukaryota</taxon>
        <taxon>Fungi</taxon>
        <taxon>Dikarya</taxon>
        <taxon>Ascomycota</taxon>
        <taxon>Pezizomycotina</taxon>
        <taxon>Sordariomycetes</taxon>
        <taxon>Hypocreomycetidae</taxon>
        <taxon>Hypocreales</taxon>
        <taxon>Nectriaceae</taxon>
        <taxon>Cylindrodendrum</taxon>
    </lineage>
</organism>
<dbReference type="InterPro" id="IPR053157">
    <property type="entry name" value="Sterol_Uptake_Regulator"/>
</dbReference>
<keyword evidence="4" id="KW-1185">Reference proteome</keyword>
<dbReference type="AlphaFoldDB" id="A0A9P5HLS4"/>
<dbReference type="GO" id="GO:0008270">
    <property type="term" value="F:zinc ion binding"/>
    <property type="evidence" value="ECO:0007669"/>
    <property type="project" value="InterPro"/>
</dbReference>
<protein>
    <recommendedName>
        <fullName evidence="2">Zn(2)-C6 fungal-type domain-containing protein</fullName>
    </recommendedName>
</protein>
<dbReference type="OrthoDB" id="648861at2759"/>
<dbReference type="Pfam" id="PF11951">
    <property type="entry name" value="Fungal_trans_2"/>
    <property type="match status" value="1"/>
</dbReference>
<evidence type="ECO:0000313" key="4">
    <source>
        <dbReference type="Proteomes" id="UP000722485"/>
    </source>
</evidence>
<dbReference type="SUPFAM" id="SSF57701">
    <property type="entry name" value="Zn2/Cys6 DNA-binding domain"/>
    <property type="match status" value="1"/>
</dbReference>
<dbReference type="InterPro" id="IPR001138">
    <property type="entry name" value="Zn2Cys6_DnaBD"/>
</dbReference>
<keyword evidence="1" id="KW-0539">Nucleus</keyword>
<dbReference type="EMBL" id="JAANBB010000007">
    <property type="protein sequence ID" value="KAF7557101.1"/>
    <property type="molecule type" value="Genomic_DNA"/>
</dbReference>
<evidence type="ECO:0000259" key="2">
    <source>
        <dbReference type="PROSITE" id="PS50048"/>
    </source>
</evidence>
<dbReference type="CDD" id="cd00067">
    <property type="entry name" value="GAL4"/>
    <property type="match status" value="1"/>
</dbReference>
<sequence length="416" mass="47368">MEPKFHVLRPAHTTLAIREHKKRKFHVKSRSGCLCCKRKRVKCDETRPVCKRCARSNRSCFYEFDRRLERDWVQDQGLNSPLAQPVYRPTIPAACVSPRGATPVDSLLHHYYQNYEAISGGICLPVWSLPGEHGYLLAAVLAVSACHLRHHAAHPREHEIAECHQQRVALEGFQAALLQRVDQERSDAMLTTAMFLNLMAFAFVDDARVSASWVFGSDRARLGWLSLQLGLKPLLMATARFRDASALQPMFEASGTGWQTLSSADLGFTSIPSRWTGLLRPCTADRLGPGILREPLRALAESRLTAAEPCNIFIYLQFVGKLGPEFVELLHHQDDRALWAFGYWLGLLGRFRLWWLRRRVERDFGAIAMHLRRRLKQKGDKGDEGAGDWNVGEAKMWENLIDDLEGLERDWGDAMR</sequence>
<dbReference type="PANTHER" id="PTHR47784:SF9">
    <property type="entry name" value="ZN(II)2CYS6 TRANSCRIPTION FACTOR (EUROFUNG)"/>
    <property type="match status" value="1"/>
</dbReference>
<evidence type="ECO:0000313" key="3">
    <source>
        <dbReference type="EMBL" id="KAF7557101.1"/>
    </source>
</evidence>
<feature type="domain" description="Zn(2)-C6 fungal-type" evidence="2">
    <location>
        <begin position="32"/>
        <end position="62"/>
    </location>
</feature>